<feature type="compositionally biased region" description="Polar residues" evidence="1">
    <location>
        <begin position="533"/>
        <end position="546"/>
    </location>
</feature>
<feature type="region of interest" description="Disordered" evidence="1">
    <location>
        <begin position="528"/>
        <end position="618"/>
    </location>
</feature>
<feature type="compositionally biased region" description="Basic residues" evidence="1">
    <location>
        <begin position="205"/>
        <end position="215"/>
    </location>
</feature>
<evidence type="ECO:0000313" key="2">
    <source>
        <dbReference type="EMBL" id="KAJ3842157.1"/>
    </source>
</evidence>
<proteinExistence type="predicted"/>
<dbReference type="AlphaFoldDB" id="A0AA38UHQ4"/>
<feature type="compositionally biased region" description="Low complexity" evidence="1">
    <location>
        <begin position="547"/>
        <end position="564"/>
    </location>
</feature>
<feature type="compositionally biased region" description="Basic and acidic residues" evidence="1">
    <location>
        <begin position="325"/>
        <end position="341"/>
    </location>
</feature>
<feature type="region of interest" description="Disordered" evidence="1">
    <location>
        <begin position="1"/>
        <end position="505"/>
    </location>
</feature>
<accession>A0AA38UHQ4</accession>
<feature type="compositionally biased region" description="Basic and acidic residues" evidence="1">
    <location>
        <begin position="433"/>
        <end position="456"/>
    </location>
</feature>
<feature type="compositionally biased region" description="Polar residues" evidence="1">
    <location>
        <begin position="32"/>
        <end position="61"/>
    </location>
</feature>
<gene>
    <name evidence="2" type="ORF">F5878DRAFT_418141</name>
</gene>
<feature type="compositionally biased region" description="Low complexity" evidence="1">
    <location>
        <begin position="106"/>
        <end position="124"/>
    </location>
</feature>
<dbReference type="EMBL" id="MU806015">
    <property type="protein sequence ID" value="KAJ3842157.1"/>
    <property type="molecule type" value="Genomic_DNA"/>
</dbReference>
<sequence>MFPDIVFAPPSNSSKSHSRSKSKSSHVDVTMPTKTYDGSDNETAASSNARIGSVASSNTAKTPRASRAVKKGAKTPRSRSVSKSRTGSFDISEGDVDEHVAKPSKKTTTSTRSRSVSRAKSVTSLVDSDPGTGTEDEVALQRSTSGRSTGKAKQPGTRDGSTDDERSAVSKKKGSKARSQSKTRVSMIPEDVSDEDTVEPPPPKSTKKSIARKPSTRAATTSKSRTKQKVVDPDSAEIAELPTKATSAENSKSLTDSVAAAAALFDDDELENPVEERVSEPEPATNTRSSRTTRKATKPPSQNAPHPTTRKQIAPAKAESGKPLPKIESRTSEHIEERADNDIDAEIELHVPPITSSSVEPESDTRLESNARSSPPPREIGNLHKLSKTKQKTIRAQNETQFPEQHADHPPPVPPRSPSRPRTKQSPLSTDTDGDRQNPPELRSDGGEKRSLERPRIPSGSRAGTRDTSSAEPPLKQTVLPKPITMKKQGSFLSSRSSTQTRIGSSVDVVMDISSDEDDEDQVEAAIRLPETLPNQTKSRILPNSQAPSHAASTSTAMPTSTTTNQETLPFAKGTVQAKIAQIEKNVDPSCETNGRTSPYKSKLASNGSILESKPQIDGVKSSMLQDNDMQMAELSNPDNAGSEAKDESRKVSPLPRPAVTPPRSERRAPASPFKTPFRFGMGAANPFSVPPTPGAPLDILCGGPIPLSQELFVSTQELSETELNMTVEDWVRYHMRIEYAKFKEDGEREIDKFQKRAEQVRNTIEAL</sequence>
<evidence type="ECO:0000256" key="1">
    <source>
        <dbReference type="SAM" id="MobiDB-lite"/>
    </source>
</evidence>
<feature type="region of interest" description="Disordered" evidence="1">
    <location>
        <begin position="634"/>
        <end position="672"/>
    </location>
</feature>
<feature type="compositionally biased region" description="Basic residues" evidence="1">
    <location>
        <begin position="169"/>
        <end position="181"/>
    </location>
</feature>
<evidence type="ECO:0000313" key="3">
    <source>
        <dbReference type="Proteomes" id="UP001163846"/>
    </source>
</evidence>
<feature type="compositionally biased region" description="Polar residues" evidence="1">
    <location>
        <begin position="491"/>
        <end position="504"/>
    </location>
</feature>
<comment type="caution">
    <text evidence="2">The sequence shown here is derived from an EMBL/GenBank/DDBJ whole genome shotgun (WGS) entry which is preliminary data.</text>
</comment>
<feature type="compositionally biased region" description="Polar residues" evidence="1">
    <location>
        <begin position="591"/>
        <end position="610"/>
    </location>
</feature>
<organism evidence="2 3">
    <name type="scientific">Lentinula raphanica</name>
    <dbReference type="NCBI Taxonomy" id="153919"/>
    <lineage>
        <taxon>Eukaryota</taxon>
        <taxon>Fungi</taxon>
        <taxon>Dikarya</taxon>
        <taxon>Basidiomycota</taxon>
        <taxon>Agaricomycotina</taxon>
        <taxon>Agaricomycetes</taxon>
        <taxon>Agaricomycetidae</taxon>
        <taxon>Agaricales</taxon>
        <taxon>Marasmiineae</taxon>
        <taxon>Omphalotaceae</taxon>
        <taxon>Lentinula</taxon>
    </lineage>
</organism>
<reference evidence="2" key="1">
    <citation type="submission" date="2022-08" db="EMBL/GenBank/DDBJ databases">
        <authorList>
            <consortium name="DOE Joint Genome Institute"/>
            <person name="Min B."/>
            <person name="Riley R."/>
            <person name="Sierra-Patev S."/>
            <person name="Naranjo-Ortiz M."/>
            <person name="Looney B."/>
            <person name="Konkel Z."/>
            <person name="Slot J.C."/>
            <person name="Sakamoto Y."/>
            <person name="Steenwyk J.L."/>
            <person name="Rokas A."/>
            <person name="Carro J."/>
            <person name="Camarero S."/>
            <person name="Ferreira P."/>
            <person name="Molpeceres G."/>
            <person name="Ruiz-Duenas F.J."/>
            <person name="Serrano A."/>
            <person name="Henrissat B."/>
            <person name="Drula E."/>
            <person name="Hughes K.W."/>
            <person name="Mata J.L."/>
            <person name="Ishikawa N.K."/>
            <person name="Vargas-Isla R."/>
            <person name="Ushijima S."/>
            <person name="Smith C.A."/>
            <person name="Ahrendt S."/>
            <person name="Andreopoulos W."/>
            <person name="He G."/>
            <person name="Labutti K."/>
            <person name="Lipzen A."/>
            <person name="Ng V."/>
            <person name="Sandor L."/>
            <person name="Barry K."/>
            <person name="Martinez A.T."/>
            <person name="Xiao Y."/>
            <person name="Gibbons J.G."/>
            <person name="Terashima K."/>
            <person name="Hibbett D.S."/>
            <person name="Grigoriev I.V."/>
        </authorList>
    </citation>
    <scope>NUCLEOTIDE SEQUENCE</scope>
    <source>
        <strain evidence="2">TFB9207</strain>
    </source>
</reference>
<feature type="compositionally biased region" description="Polar residues" evidence="1">
    <location>
        <begin position="394"/>
        <end position="403"/>
    </location>
</feature>
<name>A0AA38UHQ4_9AGAR</name>
<feature type="compositionally biased region" description="Polar residues" evidence="1">
    <location>
        <begin position="244"/>
        <end position="256"/>
    </location>
</feature>
<keyword evidence="3" id="KW-1185">Reference proteome</keyword>
<dbReference type="Proteomes" id="UP001163846">
    <property type="component" value="Unassembled WGS sequence"/>
</dbReference>
<protein>
    <submittedName>
        <fullName evidence="2">Uncharacterized protein</fullName>
    </submittedName>
</protein>
<feature type="compositionally biased region" description="Basic residues" evidence="1">
    <location>
        <begin position="67"/>
        <end position="82"/>
    </location>
</feature>